<evidence type="ECO:0000259" key="3">
    <source>
        <dbReference type="SMART" id="SM00906"/>
    </source>
</evidence>
<evidence type="ECO:0000256" key="2">
    <source>
        <dbReference type="ARBA" id="ARBA00023242"/>
    </source>
</evidence>
<dbReference type="SMART" id="SM00906">
    <property type="entry name" value="Fungal_trans"/>
    <property type="match status" value="1"/>
</dbReference>
<name>A0A067M841_BOTB1</name>
<gene>
    <name evidence="4" type="ORF">BOTBODRAFT_119559</name>
</gene>
<keyword evidence="2" id="KW-0539">Nucleus</keyword>
<dbReference type="Proteomes" id="UP000027195">
    <property type="component" value="Unassembled WGS sequence"/>
</dbReference>
<evidence type="ECO:0000313" key="5">
    <source>
        <dbReference type="Proteomes" id="UP000027195"/>
    </source>
</evidence>
<dbReference type="GO" id="GO:0003677">
    <property type="term" value="F:DNA binding"/>
    <property type="evidence" value="ECO:0007669"/>
    <property type="project" value="InterPro"/>
</dbReference>
<protein>
    <recommendedName>
        <fullName evidence="3">Xylanolytic transcriptional activator regulatory domain-containing protein</fullName>
    </recommendedName>
</protein>
<dbReference type="HOGENOM" id="CLU_105150_0_0_1"/>
<comment type="subcellular location">
    <subcellularLocation>
        <location evidence="1">Nucleus</location>
    </subcellularLocation>
</comment>
<dbReference type="InParanoid" id="A0A067M841"/>
<accession>A0A067M841</accession>
<dbReference type="GO" id="GO:0005634">
    <property type="term" value="C:nucleus"/>
    <property type="evidence" value="ECO:0007669"/>
    <property type="project" value="UniProtKB-SubCell"/>
</dbReference>
<keyword evidence="5" id="KW-1185">Reference proteome</keyword>
<dbReference type="AlphaFoldDB" id="A0A067M841"/>
<dbReference type="InterPro" id="IPR007219">
    <property type="entry name" value="XnlR_reg_dom"/>
</dbReference>
<dbReference type="STRING" id="930990.A0A067M841"/>
<dbReference type="GO" id="GO:0008270">
    <property type="term" value="F:zinc ion binding"/>
    <property type="evidence" value="ECO:0007669"/>
    <property type="project" value="InterPro"/>
</dbReference>
<feature type="non-terminal residue" evidence="4">
    <location>
        <position position="205"/>
    </location>
</feature>
<dbReference type="CDD" id="cd12148">
    <property type="entry name" value="fungal_TF_MHR"/>
    <property type="match status" value="1"/>
</dbReference>
<proteinExistence type="predicted"/>
<sequence length="205" mass="23311">MQCLYLLHDGKPRLSHTLYPTLGKLVNVARVMGLNVDPDEHNKHSLFDAEMRRRAWWDLYYYDLFISDLLGQDPTIHDASHTTRLPADVDEDNFNPSSSVLPPPREYSNFAYFAQKCKLAQLIKSMKKRTFREAGSSEPSLEAAMAFETEIATWLSELPATFKYKSEGSADLLNSPHALIAQRCELVTLANALVLKLYTPFLKKS</sequence>
<dbReference type="InterPro" id="IPR050613">
    <property type="entry name" value="Sec_Metabolite_Reg"/>
</dbReference>
<reference evidence="5" key="1">
    <citation type="journal article" date="2014" name="Proc. Natl. Acad. Sci. U.S.A.">
        <title>Extensive sampling of basidiomycete genomes demonstrates inadequacy of the white-rot/brown-rot paradigm for wood decay fungi.</title>
        <authorList>
            <person name="Riley R."/>
            <person name="Salamov A.A."/>
            <person name="Brown D.W."/>
            <person name="Nagy L.G."/>
            <person name="Floudas D."/>
            <person name="Held B.W."/>
            <person name="Levasseur A."/>
            <person name="Lombard V."/>
            <person name="Morin E."/>
            <person name="Otillar R."/>
            <person name="Lindquist E.A."/>
            <person name="Sun H."/>
            <person name="LaButti K.M."/>
            <person name="Schmutz J."/>
            <person name="Jabbour D."/>
            <person name="Luo H."/>
            <person name="Baker S.E."/>
            <person name="Pisabarro A.G."/>
            <person name="Walton J.D."/>
            <person name="Blanchette R.A."/>
            <person name="Henrissat B."/>
            <person name="Martin F."/>
            <person name="Cullen D."/>
            <person name="Hibbett D.S."/>
            <person name="Grigoriev I.V."/>
        </authorList>
    </citation>
    <scope>NUCLEOTIDE SEQUENCE [LARGE SCALE GENOMIC DNA]</scope>
    <source>
        <strain evidence="5">FD-172 SS1</strain>
    </source>
</reference>
<dbReference type="EMBL" id="KL198101">
    <property type="protein sequence ID" value="KDQ07746.1"/>
    <property type="molecule type" value="Genomic_DNA"/>
</dbReference>
<feature type="domain" description="Xylanolytic transcriptional activator regulatory" evidence="3">
    <location>
        <begin position="18"/>
        <end position="92"/>
    </location>
</feature>
<evidence type="ECO:0000313" key="4">
    <source>
        <dbReference type="EMBL" id="KDQ07746.1"/>
    </source>
</evidence>
<organism evidence="4 5">
    <name type="scientific">Botryobasidium botryosum (strain FD-172 SS1)</name>
    <dbReference type="NCBI Taxonomy" id="930990"/>
    <lineage>
        <taxon>Eukaryota</taxon>
        <taxon>Fungi</taxon>
        <taxon>Dikarya</taxon>
        <taxon>Basidiomycota</taxon>
        <taxon>Agaricomycotina</taxon>
        <taxon>Agaricomycetes</taxon>
        <taxon>Cantharellales</taxon>
        <taxon>Botryobasidiaceae</taxon>
        <taxon>Botryobasidium</taxon>
    </lineage>
</organism>
<dbReference type="GO" id="GO:0006351">
    <property type="term" value="P:DNA-templated transcription"/>
    <property type="evidence" value="ECO:0007669"/>
    <property type="project" value="InterPro"/>
</dbReference>
<evidence type="ECO:0000256" key="1">
    <source>
        <dbReference type="ARBA" id="ARBA00004123"/>
    </source>
</evidence>
<dbReference type="OrthoDB" id="4934715at2759"/>
<dbReference type="PANTHER" id="PTHR31001">
    <property type="entry name" value="UNCHARACTERIZED TRANSCRIPTIONAL REGULATORY PROTEIN"/>
    <property type="match status" value="1"/>
</dbReference>
<dbReference type="Pfam" id="PF04082">
    <property type="entry name" value="Fungal_trans"/>
    <property type="match status" value="1"/>
</dbReference>